<dbReference type="EMBL" id="KL584756">
    <property type="protein sequence ID" value="KEQ96329.1"/>
    <property type="molecule type" value="Genomic_DNA"/>
</dbReference>
<dbReference type="InParanoid" id="A0A074YJS9"/>
<evidence type="ECO:0000313" key="2">
    <source>
        <dbReference type="Proteomes" id="UP000030641"/>
    </source>
</evidence>
<dbReference type="RefSeq" id="XP_013344787.1">
    <property type="nucleotide sequence ID" value="XM_013489333.1"/>
</dbReference>
<evidence type="ECO:0000313" key="1">
    <source>
        <dbReference type="EMBL" id="KEQ96329.1"/>
    </source>
</evidence>
<gene>
    <name evidence="1" type="ORF">AUEXF2481DRAFT_3849</name>
</gene>
<dbReference type="AlphaFoldDB" id="A0A074YJS9"/>
<dbReference type="HOGENOM" id="CLU_494294_0_0_1"/>
<dbReference type="Proteomes" id="UP000030641">
    <property type="component" value="Unassembled WGS sequence"/>
</dbReference>
<reference evidence="1 2" key="1">
    <citation type="journal article" date="2014" name="BMC Genomics">
        <title>Genome sequencing of four Aureobasidium pullulans varieties: biotechnological potential, stress tolerance, and description of new species.</title>
        <authorList>
            <person name="Gostin Ar C."/>
            <person name="Ohm R.A."/>
            <person name="Kogej T."/>
            <person name="Sonjak S."/>
            <person name="Turk M."/>
            <person name="Zajc J."/>
            <person name="Zalar P."/>
            <person name="Grube M."/>
            <person name="Sun H."/>
            <person name="Han J."/>
            <person name="Sharma A."/>
            <person name="Chiniquy J."/>
            <person name="Ngan C.Y."/>
            <person name="Lipzen A."/>
            <person name="Barry K."/>
            <person name="Grigoriev I.V."/>
            <person name="Gunde-Cimerman N."/>
        </authorList>
    </citation>
    <scope>NUCLEOTIDE SEQUENCE [LARGE SCALE GENOMIC DNA]</scope>
    <source>
        <strain evidence="1 2">EXF-2481</strain>
    </source>
</reference>
<organism evidence="1 2">
    <name type="scientific">Aureobasidium subglaciale (strain EXF-2481)</name>
    <name type="common">Aureobasidium pullulans var. subglaciale</name>
    <dbReference type="NCBI Taxonomy" id="1043005"/>
    <lineage>
        <taxon>Eukaryota</taxon>
        <taxon>Fungi</taxon>
        <taxon>Dikarya</taxon>
        <taxon>Ascomycota</taxon>
        <taxon>Pezizomycotina</taxon>
        <taxon>Dothideomycetes</taxon>
        <taxon>Dothideomycetidae</taxon>
        <taxon>Dothideales</taxon>
        <taxon>Saccotheciaceae</taxon>
        <taxon>Aureobasidium</taxon>
    </lineage>
</organism>
<keyword evidence="2" id="KW-1185">Reference proteome</keyword>
<accession>A0A074YJS9</accession>
<protein>
    <submittedName>
        <fullName evidence="1">Uncharacterized protein</fullName>
    </submittedName>
</protein>
<name>A0A074YJS9_AURSE</name>
<sequence length="510" mass="56682">MNDYGLVSSEPPWKWVVDKPCFVSWASKEEGPMCLGQLSPLNASSRLTIKIGWRPNTDELLIALHLPISIRASKHPRDMFMIIPCDFDASVVDTSFTPVQADGRADLESAGLADCNLFHIPFSLTKSCEVIMPRAKRLKPVKGTPKELMSKFKILSETLSFDIHFRFDTFAQLELQRIFASVSQLNTPTLLLDGMYDGRGGGVNLWVNQGLFSESSEIPDNEQCLSIADPLQQEFPPPPYTSDTIPSLDLNKPHVEVPFSDANVASMSIHKDSDVEGVSETPFWTRMRRIMDYRSPSLEPPRRETSKRAASVDSLPDGAAYRKKQICLFRSPRLEPALFELPATLARSKDSLIFPIDGTLSAPPASNRTNDKIEEIARWLCNAWEILPTAHLDLRTQLLALGTAGDANEFAKARVECSTQLAFAAARTAKQEHPRTLHFLSMSDAEQQVREVVEWVNSVKPDADLVLMRDLVALAEAALSVVDFEMDSESGKMKNLVMCKAKCIASACLL</sequence>
<dbReference type="OrthoDB" id="3906794at2759"/>
<dbReference type="GeneID" id="25366122"/>
<proteinExistence type="predicted"/>